<dbReference type="Proteomes" id="UP000245207">
    <property type="component" value="Unassembled WGS sequence"/>
</dbReference>
<keyword evidence="1" id="KW-0812">Transmembrane</keyword>
<dbReference type="EMBL" id="PKPP01000462">
    <property type="protein sequence ID" value="PWA92453.1"/>
    <property type="molecule type" value="Genomic_DNA"/>
</dbReference>
<name>A0A2U1Q3C0_ARTAN</name>
<protein>
    <submittedName>
        <fullName evidence="2">RNA-directed DNA polymerase, eukaryota, Reverse transcriptase zinc-binding domain protein</fullName>
    </submittedName>
</protein>
<keyword evidence="2" id="KW-0548">Nucleotidyltransferase</keyword>
<gene>
    <name evidence="2" type="ORF">CTI12_AA006700</name>
</gene>
<evidence type="ECO:0000313" key="3">
    <source>
        <dbReference type="Proteomes" id="UP000245207"/>
    </source>
</evidence>
<feature type="transmembrane region" description="Helical" evidence="1">
    <location>
        <begin position="96"/>
        <end position="120"/>
    </location>
</feature>
<dbReference type="GO" id="GO:0003964">
    <property type="term" value="F:RNA-directed DNA polymerase activity"/>
    <property type="evidence" value="ECO:0007669"/>
    <property type="project" value="UniProtKB-KW"/>
</dbReference>
<comment type="caution">
    <text evidence="2">The sequence shown here is derived from an EMBL/GenBank/DDBJ whole genome shotgun (WGS) entry which is preliminary data.</text>
</comment>
<keyword evidence="1" id="KW-1133">Transmembrane helix</keyword>
<dbReference type="OrthoDB" id="1938430at2759"/>
<evidence type="ECO:0000256" key="1">
    <source>
        <dbReference type="SAM" id="Phobius"/>
    </source>
</evidence>
<keyword evidence="2" id="KW-0695">RNA-directed DNA polymerase</keyword>
<sequence>MGVWEKKDDMRCVFCKNVPDSHNHLFFECDFTGKIWNRLKIMVMLDHASNSWSDIQVFMLGRPINKNLGISCEQDQWQKESSVSFVKGFGRLIEMFLVLLLWAALVGMMVRLGLFFYFLIGVKRMEIVVTGVATLLVV</sequence>
<keyword evidence="3" id="KW-1185">Reference proteome</keyword>
<dbReference type="AlphaFoldDB" id="A0A2U1Q3C0"/>
<proteinExistence type="predicted"/>
<reference evidence="2 3" key="1">
    <citation type="journal article" date="2018" name="Mol. Plant">
        <title>The genome of Artemisia annua provides insight into the evolution of Asteraceae family and artemisinin biosynthesis.</title>
        <authorList>
            <person name="Shen Q."/>
            <person name="Zhang L."/>
            <person name="Liao Z."/>
            <person name="Wang S."/>
            <person name="Yan T."/>
            <person name="Shi P."/>
            <person name="Liu M."/>
            <person name="Fu X."/>
            <person name="Pan Q."/>
            <person name="Wang Y."/>
            <person name="Lv Z."/>
            <person name="Lu X."/>
            <person name="Zhang F."/>
            <person name="Jiang W."/>
            <person name="Ma Y."/>
            <person name="Chen M."/>
            <person name="Hao X."/>
            <person name="Li L."/>
            <person name="Tang Y."/>
            <person name="Lv G."/>
            <person name="Zhou Y."/>
            <person name="Sun X."/>
            <person name="Brodelius P.E."/>
            <person name="Rose J.K.C."/>
            <person name="Tang K."/>
        </authorList>
    </citation>
    <scope>NUCLEOTIDE SEQUENCE [LARGE SCALE GENOMIC DNA]</scope>
    <source>
        <strain evidence="3">cv. Huhao1</strain>
        <tissue evidence="2">Leaf</tissue>
    </source>
</reference>
<evidence type="ECO:0000313" key="2">
    <source>
        <dbReference type="EMBL" id="PWA92453.1"/>
    </source>
</evidence>
<keyword evidence="2" id="KW-0808">Transferase</keyword>
<accession>A0A2U1Q3C0</accession>
<organism evidence="2 3">
    <name type="scientific">Artemisia annua</name>
    <name type="common">Sweet wormwood</name>
    <dbReference type="NCBI Taxonomy" id="35608"/>
    <lineage>
        <taxon>Eukaryota</taxon>
        <taxon>Viridiplantae</taxon>
        <taxon>Streptophyta</taxon>
        <taxon>Embryophyta</taxon>
        <taxon>Tracheophyta</taxon>
        <taxon>Spermatophyta</taxon>
        <taxon>Magnoliopsida</taxon>
        <taxon>eudicotyledons</taxon>
        <taxon>Gunneridae</taxon>
        <taxon>Pentapetalae</taxon>
        <taxon>asterids</taxon>
        <taxon>campanulids</taxon>
        <taxon>Asterales</taxon>
        <taxon>Asteraceae</taxon>
        <taxon>Asteroideae</taxon>
        <taxon>Anthemideae</taxon>
        <taxon>Artemisiinae</taxon>
        <taxon>Artemisia</taxon>
    </lineage>
</organism>
<keyword evidence="1" id="KW-0472">Membrane</keyword>